<keyword evidence="15" id="KW-1185">Reference proteome</keyword>
<feature type="domain" description="Ion transport" evidence="13">
    <location>
        <begin position="60"/>
        <end position="284"/>
    </location>
</feature>
<name>A0A517M511_9BACT</name>
<proteinExistence type="predicted"/>
<evidence type="ECO:0000256" key="2">
    <source>
        <dbReference type="ARBA" id="ARBA00022448"/>
    </source>
</evidence>
<dbReference type="GO" id="GO:0008076">
    <property type="term" value="C:voltage-gated potassium channel complex"/>
    <property type="evidence" value="ECO:0007669"/>
    <property type="project" value="InterPro"/>
</dbReference>
<dbReference type="PRINTS" id="PR00169">
    <property type="entry name" value="KCHANNEL"/>
</dbReference>
<dbReference type="InterPro" id="IPR028325">
    <property type="entry name" value="VG_K_chnl"/>
</dbReference>
<evidence type="ECO:0000256" key="12">
    <source>
        <dbReference type="SAM" id="Phobius"/>
    </source>
</evidence>
<keyword evidence="7 12" id="KW-1133">Transmembrane helix</keyword>
<dbReference type="KEGG" id="ruv:EC9_41650"/>
<dbReference type="AlphaFoldDB" id="A0A517M511"/>
<feature type="compositionally biased region" description="Basic and acidic residues" evidence="11">
    <location>
        <begin position="308"/>
        <end position="317"/>
    </location>
</feature>
<evidence type="ECO:0000256" key="9">
    <source>
        <dbReference type="ARBA" id="ARBA00023136"/>
    </source>
</evidence>
<keyword evidence="2" id="KW-0813">Transport</keyword>
<evidence type="ECO:0000313" key="15">
    <source>
        <dbReference type="Proteomes" id="UP000319557"/>
    </source>
</evidence>
<evidence type="ECO:0000256" key="1">
    <source>
        <dbReference type="ARBA" id="ARBA00004141"/>
    </source>
</evidence>
<evidence type="ECO:0000256" key="8">
    <source>
        <dbReference type="ARBA" id="ARBA00023065"/>
    </source>
</evidence>
<dbReference type="SUPFAM" id="SSF81324">
    <property type="entry name" value="Voltage-gated potassium channels"/>
    <property type="match status" value="1"/>
</dbReference>
<keyword evidence="8" id="KW-0406">Ion transport</keyword>
<evidence type="ECO:0000259" key="13">
    <source>
        <dbReference type="Pfam" id="PF00520"/>
    </source>
</evidence>
<dbReference type="GO" id="GO:0005249">
    <property type="term" value="F:voltage-gated potassium channel activity"/>
    <property type="evidence" value="ECO:0007669"/>
    <property type="project" value="InterPro"/>
</dbReference>
<accession>A0A517M511</accession>
<evidence type="ECO:0000256" key="4">
    <source>
        <dbReference type="ARBA" id="ARBA00022692"/>
    </source>
</evidence>
<dbReference type="PANTHER" id="PTHR11537">
    <property type="entry name" value="VOLTAGE-GATED POTASSIUM CHANNEL"/>
    <property type="match status" value="1"/>
</dbReference>
<evidence type="ECO:0000256" key="3">
    <source>
        <dbReference type="ARBA" id="ARBA00022538"/>
    </source>
</evidence>
<protein>
    <submittedName>
        <fullName evidence="14">Cyclic nucleotide-gated potassium channel</fullName>
    </submittedName>
</protein>
<feature type="transmembrane region" description="Helical" evidence="12">
    <location>
        <begin position="122"/>
        <end position="141"/>
    </location>
</feature>
<feature type="region of interest" description="Disordered" evidence="11">
    <location>
        <begin position="308"/>
        <end position="334"/>
    </location>
</feature>
<feature type="transmembrane region" description="Helical" evidence="12">
    <location>
        <begin position="61"/>
        <end position="79"/>
    </location>
</feature>
<dbReference type="InterPro" id="IPR005821">
    <property type="entry name" value="Ion_trans_dom"/>
</dbReference>
<dbReference type="Pfam" id="PF00520">
    <property type="entry name" value="Ion_trans"/>
    <property type="match status" value="1"/>
</dbReference>
<dbReference type="GO" id="GO:0001508">
    <property type="term" value="P:action potential"/>
    <property type="evidence" value="ECO:0007669"/>
    <property type="project" value="TreeGrafter"/>
</dbReference>
<keyword evidence="4 12" id="KW-0812">Transmembrane</keyword>
<dbReference type="PANTHER" id="PTHR11537:SF254">
    <property type="entry name" value="POTASSIUM VOLTAGE-GATED CHANNEL PROTEIN SHAB"/>
    <property type="match status" value="1"/>
</dbReference>
<feature type="transmembrane region" description="Helical" evidence="12">
    <location>
        <begin position="256"/>
        <end position="280"/>
    </location>
</feature>
<dbReference type="Gene3D" id="1.10.287.70">
    <property type="match status" value="1"/>
</dbReference>
<keyword evidence="6" id="KW-0630">Potassium</keyword>
<keyword evidence="10 14" id="KW-0407">Ion channel</keyword>
<reference evidence="14 15" key="1">
    <citation type="submission" date="2019-02" db="EMBL/GenBank/DDBJ databases">
        <title>Deep-cultivation of Planctomycetes and their phenomic and genomic characterization uncovers novel biology.</title>
        <authorList>
            <person name="Wiegand S."/>
            <person name="Jogler M."/>
            <person name="Boedeker C."/>
            <person name="Pinto D."/>
            <person name="Vollmers J."/>
            <person name="Rivas-Marin E."/>
            <person name="Kohn T."/>
            <person name="Peeters S.H."/>
            <person name="Heuer A."/>
            <person name="Rast P."/>
            <person name="Oberbeckmann S."/>
            <person name="Bunk B."/>
            <person name="Jeske O."/>
            <person name="Meyerdierks A."/>
            <person name="Storesund J.E."/>
            <person name="Kallscheuer N."/>
            <person name="Luecker S."/>
            <person name="Lage O.M."/>
            <person name="Pohl T."/>
            <person name="Merkel B.J."/>
            <person name="Hornburger P."/>
            <person name="Mueller R.-W."/>
            <person name="Bruemmer F."/>
            <person name="Labrenz M."/>
            <person name="Spormann A.M."/>
            <person name="Op den Camp H."/>
            <person name="Overmann J."/>
            <person name="Amann R."/>
            <person name="Jetten M.S.M."/>
            <person name="Mascher T."/>
            <person name="Medema M.H."/>
            <person name="Devos D.P."/>
            <person name="Kaster A.-K."/>
            <person name="Ovreas L."/>
            <person name="Rohde M."/>
            <person name="Galperin M.Y."/>
            <person name="Jogler C."/>
        </authorList>
    </citation>
    <scope>NUCLEOTIDE SEQUENCE [LARGE SCALE GENOMIC DNA]</scope>
    <source>
        <strain evidence="14 15">EC9</strain>
    </source>
</reference>
<evidence type="ECO:0000256" key="6">
    <source>
        <dbReference type="ARBA" id="ARBA00022958"/>
    </source>
</evidence>
<feature type="transmembrane region" description="Helical" evidence="12">
    <location>
        <begin position="188"/>
        <end position="209"/>
    </location>
</feature>
<evidence type="ECO:0000256" key="7">
    <source>
        <dbReference type="ARBA" id="ARBA00022989"/>
    </source>
</evidence>
<gene>
    <name evidence="14" type="ORF">EC9_41650</name>
</gene>
<evidence type="ECO:0000256" key="11">
    <source>
        <dbReference type="SAM" id="MobiDB-lite"/>
    </source>
</evidence>
<comment type="subcellular location">
    <subcellularLocation>
        <location evidence="1">Membrane</location>
        <topology evidence="1">Multi-pass membrane protein</topology>
    </subcellularLocation>
</comment>
<keyword evidence="9 12" id="KW-0472">Membrane</keyword>
<sequence length="334" mass="38076">MIPETVASKNQHRRRTEEALACMNVHDHFTRQERRLQCPASGWRRELYIIIFESDTPTGKLFDIGLLIAILVSVAVVSMETVSSVADRYSWYFQALEWSFTILFTAEYLVRLSCVRKPQRYMFSFWGLIDLCSILPTYIFYLAGSHFASVAMVRSIRLLRVFRVLKLLRLMSEADVLYRSIWDSRGKIVVFLFTVVIAVTLSGTLMYQVENFDDHLNNRAPSSSFDSIPQSMYWAIVTMTTVGYGDVVPKTTAGKIISAVLILLGYSLIIVPTGFVTARLSETAHARDRLGNRALADENDDDELKTCQRCGRDDQPSDARYCNQCGEPMPREEE</sequence>
<keyword evidence="3" id="KW-0633">Potassium transport</keyword>
<organism evidence="14 15">
    <name type="scientific">Rosistilla ulvae</name>
    <dbReference type="NCBI Taxonomy" id="1930277"/>
    <lineage>
        <taxon>Bacteria</taxon>
        <taxon>Pseudomonadati</taxon>
        <taxon>Planctomycetota</taxon>
        <taxon>Planctomycetia</taxon>
        <taxon>Pirellulales</taxon>
        <taxon>Pirellulaceae</taxon>
        <taxon>Rosistilla</taxon>
    </lineage>
</organism>
<keyword evidence="5" id="KW-0631">Potassium channel</keyword>
<evidence type="ECO:0000313" key="14">
    <source>
        <dbReference type="EMBL" id="QDS89963.1"/>
    </source>
</evidence>
<dbReference type="EMBL" id="CP036261">
    <property type="protein sequence ID" value="QDS89963.1"/>
    <property type="molecule type" value="Genomic_DNA"/>
</dbReference>
<dbReference type="Proteomes" id="UP000319557">
    <property type="component" value="Chromosome"/>
</dbReference>
<evidence type="ECO:0000256" key="5">
    <source>
        <dbReference type="ARBA" id="ARBA00022826"/>
    </source>
</evidence>
<evidence type="ECO:0000256" key="10">
    <source>
        <dbReference type="ARBA" id="ARBA00023303"/>
    </source>
</evidence>